<keyword evidence="1" id="KW-0812">Transmembrane</keyword>
<dbReference type="InterPro" id="IPR003749">
    <property type="entry name" value="ThiS/MoaD-like"/>
</dbReference>
<evidence type="ECO:0000313" key="3">
    <source>
        <dbReference type="EMBL" id="MFD1647215.1"/>
    </source>
</evidence>
<dbReference type="InterPro" id="IPR013087">
    <property type="entry name" value="Znf_C2H2_type"/>
</dbReference>
<reference evidence="3 4" key="1">
    <citation type="journal article" date="2019" name="Int. J. Syst. Evol. Microbiol.">
        <title>The Global Catalogue of Microorganisms (GCM) 10K type strain sequencing project: providing services to taxonomists for standard genome sequencing and annotation.</title>
        <authorList>
            <consortium name="The Broad Institute Genomics Platform"/>
            <consortium name="The Broad Institute Genome Sequencing Center for Infectious Disease"/>
            <person name="Wu L."/>
            <person name="Ma J."/>
        </authorList>
    </citation>
    <scope>NUCLEOTIDE SEQUENCE [LARGE SCALE GENOMIC DNA]</scope>
    <source>
        <strain evidence="3 4">CGMCC 1.10390</strain>
    </source>
</reference>
<evidence type="ECO:0000259" key="2">
    <source>
        <dbReference type="PROSITE" id="PS50157"/>
    </source>
</evidence>
<name>A0ABD6DN78_9EURY</name>
<evidence type="ECO:0000256" key="1">
    <source>
        <dbReference type="SAM" id="Phobius"/>
    </source>
</evidence>
<dbReference type="PROSITE" id="PS50157">
    <property type="entry name" value="ZINC_FINGER_C2H2_2"/>
    <property type="match status" value="1"/>
</dbReference>
<proteinExistence type="predicted"/>
<dbReference type="EMBL" id="JBHUDO010000003">
    <property type="protein sequence ID" value="MFD1647215.1"/>
    <property type="molecule type" value="Genomic_DNA"/>
</dbReference>
<protein>
    <submittedName>
        <fullName evidence="3">MoaD/ThiS family protein</fullName>
    </submittedName>
</protein>
<dbReference type="Proteomes" id="UP001597034">
    <property type="component" value="Unassembled WGS sequence"/>
</dbReference>
<dbReference type="PROSITE" id="PS00028">
    <property type="entry name" value="ZINC_FINGER_C2H2_1"/>
    <property type="match status" value="1"/>
</dbReference>
<feature type="domain" description="C2H2-type" evidence="2">
    <location>
        <begin position="2"/>
        <end position="30"/>
    </location>
</feature>
<keyword evidence="4" id="KW-1185">Reference proteome</keyword>
<feature type="transmembrane region" description="Helical" evidence="1">
    <location>
        <begin position="50"/>
        <end position="71"/>
    </location>
</feature>
<accession>A0ABD6DN78</accession>
<keyword evidence="1" id="KW-1133">Transmembrane helix</keyword>
<sequence>MHECDYCSESFEDEEPYLEHLRDEHGDDLGPIEQRRVDALGGDDDGIPGLVYAAVAVVGLVLLGGVVVGLLGGGGGGGNGQLNDSAPQQPVGLGTIHEHGGMTVTIDGRTLDFSQPQYQVSQTGERYFHYENGDGSRWHVHGDGVTLEYALEALDIEAASDALAFDGTVYRTSEGDTVRFVVNGQPVDPTTYELQQGDQVEVVATSNSSA</sequence>
<dbReference type="AlphaFoldDB" id="A0ABD6DN78"/>
<keyword evidence="1" id="KW-0472">Membrane</keyword>
<evidence type="ECO:0000313" key="4">
    <source>
        <dbReference type="Proteomes" id="UP001597034"/>
    </source>
</evidence>
<dbReference type="RefSeq" id="WP_256400725.1">
    <property type="nucleotide sequence ID" value="NZ_JANHJR010000003.1"/>
</dbReference>
<organism evidence="3 4">
    <name type="scientific">Haloarchaeobius litoreus</name>
    <dbReference type="NCBI Taxonomy" id="755306"/>
    <lineage>
        <taxon>Archaea</taxon>
        <taxon>Methanobacteriati</taxon>
        <taxon>Methanobacteriota</taxon>
        <taxon>Stenosarchaea group</taxon>
        <taxon>Halobacteria</taxon>
        <taxon>Halobacteriales</taxon>
        <taxon>Halorubellaceae</taxon>
        <taxon>Haloarchaeobius</taxon>
    </lineage>
</organism>
<gene>
    <name evidence="3" type="ORF">ACFSBL_16115</name>
</gene>
<comment type="caution">
    <text evidence="3">The sequence shown here is derived from an EMBL/GenBank/DDBJ whole genome shotgun (WGS) entry which is preliminary data.</text>
</comment>
<dbReference type="Pfam" id="PF02597">
    <property type="entry name" value="ThiS"/>
    <property type="match status" value="1"/>
</dbReference>